<dbReference type="InterPro" id="IPR001647">
    <property type="entry name" value="HTH_TetR"/>
</dbReference>
<dbReference type="PRINTS" id="PR00455">
    <property type="entry name" value="HTHTETR"/>
</dbReference>
<comment type="caution">
    <text evidence="6">The sequence shown here is derived from an EMBL/GenBank/DDBJ whole genome shotgun (WGS) entry which is preliminary data.</text>
</comment>
<gene>
    <name evidence="6" type="ORF">DV711_09295</name>
</gene>
<dbReference type="RefSeq" id="WP_114695393.1">
    <property type="nucleotide sequence ID" value="NZ_QQOH01000002.1"/>
</dbReference>
<dbReference type="Pfam" id="PF13305">
    <property type="entry name" value="TetR_C_33"/>
    <property type="match status" value="1"/>
</dbReference>
<feature type="domain" description="HTH tetR-type" evidence="5">
    <location>
        <begin position="13"/>
        <end position="73"/>
    </location>
</feature>
<dbReference type="SUPFAM" id="SSF48498">
    <property type="entry name" value="Tetracyclin repressor-like, C-terminal domain"/>
    <property type="match status" value="1"/>
</dbReference>
<dbReference type="InterPro" id="IPR036271">
    <property type="entry name" value="Tet_transcr_reg_TetR-rel_C_sf"/>
</dbReference>
<dbReference type="Proteomes" id="UP000253769">
    <property type="component" value="Unassembled WGS sequence"/>
</dbReference>
<dbReference type="Pfam" id="PF00440">
    <property type="entry name" value="TetR_N"/>
    <property type="match status" value="1"/>
</dbReference>
<dbReference type="PROSITE" id="PS50977">
    <property type="entry name" value="HTH_TETR_2"/>
    <property type="match status" value="1"/>
</dbReference>
<evidence type="ECO:0000256" key="3">
    <source>
        <dbReference type="ARBA" id="ARBA00023163"/>
    </source>
</evidence>
<dbReference type="GO" id="GO:0003700">
    <property type="term" value="F:DNA-binding transcription factor activity"/>
    <property type="evidence" value="ECO:0007669"/>
    <property type="project" value="TreeGrafter"/>
</dbReference>
<feature type="DNA-binding region" description="H-T-H motif" evidence="4">
    <location>
        <begin position="36"/>
        <end position="55"/>
    </location>
</feature>
<keyword evidence="7" id="KW-1185">Reference proteome</keyword>
<dbReference type="Gene3D" id="1.10.357.10">
    <property type="entry name" value="Tetracycline Repressor, domain 2"/>
    <property type="match status" value="1"/>
</dbReference>
<organism evidence="6 7">
    <name type="scientific">Motiliproteus coralliicola</name>
    <dbReference type="NCBI Taxonomy" id="2283196"/>
    <lineage>
        <taxon>Bacteria</taxon>
        <taxon>Pseudomonadati</taxon>
        <taxon>Pseudomonadota</taxon>
        <taxon>Gammaproteobacteria</taxon>
        <taxon>Oceanospirillales</taxon>
        <taxon>Oceanospirillaceae</taxon>
        <taxon>Motiliproteus</taxon>
    </lineage>
</organism>
<reference evidence="6 7" key="1">
    <citation type="submission" date="2018-07" db="EMBL/GenBank/DDBJ databases">
        <title>Motiliproteus coralliicola sp. nov., a bacterium isolated from Coral.</title>
        <authorList>
            <person name="Wang G."/>
        </authorList>
    </citation>
    <scope>NUCLEOTIDE SEQUENCE [LARGE SCALE GENOMIC DNA]</scope>
    <source>
        <strain evidence="6 7">C34</strain>
    </source>
</reference>
<dbReference type="GO" id="GO:0000976">
    <property type="term" value="F:transcription cis-regulatory region binding"/>
    <property type="evidence" value="ECO:0007669"/>
    <property type="project" value="TreeGrafter"/>
</dbReference>
<evidence type="ECO:0000313" key="6">
    <source>
        <dbReference type="EMBL" id="RDE22761.1"/>
    </source>
</evidence>
<dbReference type="PANTHER" id="PTHR30055:SF220">
    <property type="entry name" value="TETR-FAMILY REGULATORY PROTEIN"/>
    <property type="match status" value="1"/>
</dbReference>
<dbReference type="OrthoDB" id="5293556at2"/>
<accession>A0A369WMN9</accession>
<sequence length="209" mass="22970">MKSTDTRSNYHHGDLHACLLKAATAIIAEAGVDGLSMRKLADRVGVSRTAPYHHFRDKQALLSELAISGFRKFTTEVDSIAANDQLDAGAKLEAFVRFYLSFAMGQPEVYNLMFGQSIWKSGEPSQHLIEEGHAAFRRFIELVEQWQLDGTIPSGCEPLRYAQVAWSSLHGLCRLAIDGIYADASSVDAVSDTLVQLLRQQLGASAKTV</sequence>
<evidence type="ECO:0000256" key="4">
    <source>
        <dbReference type="PROSITE-ProRule" id="PRU00335"/>
    </source>
</evidence>
<dbReference type="InterPro" id="IPR050109">
    <property type="entry name" value="HTH-type_TetR-like_transc_reg"/>
</dbReference>
<keyword evidence="1" id="KW-0805">Transcription regulation</keyword>
<evidence type="ECO:0000313" key="7">
    <source>
        <dbReference type="Proteomes" id="UP000253769"/>
    </source>
</evidence>
<keyword evidence="3" id="KW-0804">Transcription</keyword>
<dbReference type="SUPFAM" id="SSF46689">
    <property type="entry name" value="Homeodomain-like"/>
    <property type="match status" value="1"/>
</dbReference>
<dbReference type="EMBL" id="QQOH01000002">
    <property type="protein sequence ID" value="RDE22761.1"/>
    <property type="molecule type" value="Genomic_DNA"/>
</dbReference>
<dbReference type="AlphaFoldDB" id="A0A369WMN9"/>
<dbReference type="PANTHER" id="PTHR30055">
    <property type="entry name" value="HTH-TYPE TRANSCRIPTIONAL REGULATOR RUTR"/>
    <property type="match status" value="1"/>
</dbReference>
<dbReference type="InterPro" id="IPR025996">
    <property type="entry name" value="MT1864/Rv1816-like_C"/>
</dbReference>
<dbReference type="InterPro" id="IPR009057">
    <property type="entry name" value="Homeodomain-like_sf"/>
</dbReference>
<proteinExistence type="predicted"/>
<evidence type="ECO:0000259" key="5">
    <source>
        <dbReference type="PROSITE" id="PS50977"/>
    </source>
</evidence>
<evidence type="ECO:0000256" key="2">
    <source>
        <dbReference type="ARBA" id="ARBA00023125"/>
    </source>
</evidence>
<protein>
    <submittedName>
        <fullName evidence="6">TetR/AcrR family transcriptional regulator</fullName>
    </submittedName>
</protein>
<evidence type="ECO:0000256" key="1">
    <source>
        <dbReference type="ARBA" id="ARBA00023015"/>
    </source>
</evidence>
<keyword evidence="2 4" id="KW-0238">DNA-binding</keyword>
<name>A0A369WMN9_9GAMM</name>